<keyword evidence="4" id="KW-1185">Reference proteome</keyword>
<dbReference type="OrthoDB" id="1953701at2"/>
<dbReference type="InterPro" id="IPR033469">
    <property type="entry name" value="CYTH-like_dom_sf"/>
</dbReference>
<gene>
    <name evidence="3" type="ORF">BET03_04285</name>
</gene>
<dbReference type="Proteomes" id="UP000284177">
    <property type="component" value="Unassembled WGS sequence"/>
</dbReference>
<dbReference type="Gene3D" id="2.40.320.10">
    <property type="entry name" value="Hypothetical Protein Pfu-838710-001"/>
    <property type="match status" value="1"/>
</dbReference>
<evidence type="ECO:0000313" key="3">
    <source>
        <dbReference type="EMBL" id="RKD30561.1"/>
    </source>
</evidence>
<dbReference type="Pfam" id="PF01928">
    <property type="entry name" value="CYTH"/>
    <property type="match status" value="1"/>
</dbReference>
<evidence type="ECO:0000259" key="2">
    <source>
        <dbReference type="PROSITE" id="PS51707"/>
    </source>
</evidence>
<organism evidence="3 4">
    <name type="scientific">Thermohalobacter berrensis</name>
    <dbReference type="NCBI Taxonomy" id="99594"/>
    <lineage>
        <taxon>Bacteria</taxon>
        <taxon>Bacillati</taxon>
        <taxon>Bacillota</taxon>
        <taxon>Tissierellia</taxon>
        <taxon>Tissierellales</taxon>
        <taxon>Thermohalobacteraceae</taxon>
        <taxon>Thermohalobacter</taxon>
    </lineage>
</organism>
<dbReference type="AlphaFoldDB" id="A0A419SZI6"/>
<reference evidence="3 4" key="1">
    <citation type="submission" date="2016-08" db="EMBL/GenBank/DDBJ databases">
        <title>Novel Firmicutes and Novel Genomes.</title>
        <authorList>
            <person name="Poppleton D.I."/>
            <person name="Gribaldo S."/>
        </authorList>
    </citation>
    <scope>NUCLEOTIDE SEQUENCE [LARGE SCALE GENOMIC DNA]</scope>
    <source>
        <strain evidence="3 4">CTT3</strain>
    </source>
</reference>
<evidence type="ECO:0000256" key="1">
    <source>
        <dbReference type="SAM" id="Coils"/>
    </source>
</evidence>
<dbReference type="SUPFAM" id="SSF55154">
    <property type="entry name" value="CYTH-like phosphatases"/>
    <property type="match status" value="1"/>
</dbReference>
<feature type="coiled-coil region" evidence="1">
    <location>
        <begin position="142"/>
        <end position="169"/>
    </location>
</feature>
<dbReference type="PANTHER" id="PTHR21028:SF2">
    <property type="entry name" value="CYTH DOMAIN-CONTAINING PROTEIN"/>
    <property type="match status" value="1"/>
</dbReference>
<dbReference type="PROSITE" id="PS51707">
    <property type="entry name" value="CYTH"/>
    <property type="match status" value="1"/>
</dbReference>
<comment type="caution">
    <text evidence="3">The sequence shown here is derived from an EMBL/GenBank/DDBJ whole genome shotgun (WGS) entry which is preliminary data.</text>
</comment>
<keyword evidence="1" id="KW-0175">Coiled coil</keyword>
<dbReference type="RefSeq" id="WP_120170031.1">
    <property type="nucleotide sequence ID" value="NZ_MCIB01000034.1"/>
</dbReference>
<dbReference type="CDD" id="cd07890">
    <property type="entry name" value="CYTH-like_AC_IV-like"/>
    <property type="match status" value="1"/>
</dbReference>
<dbReference type="EMBL" id="MCIB01000034">
    <property type="protein sequence ID" value="RKD30561.1"/>
    <property type="molecule type" value="Genomic_DNA"/>
</dbReference>
<name>A0A419SZI6_9FIRM</name>
<feature type="domain" description="CYTH" evidence="2">
    <location>
        <begin position="2"/>
        <end position="183"/>
    </location>
</feature>
<dbReference type="InterPro" id="IPR008173">
    <property type="entry name" value="Adenylyl_cyclase_CyaB"/>
</dbReference>
<dbReference type="PANTHER" id="PTHR21028">
    <property type="entry name" value="SI:CH211-156B7.4"/>
    <property type="match status" value="1"/>
</dbReference>
<protein>
    <submittedName>
        <fullName evidence="3">Adenylate cyclase</fullName>
    </submittedName>
</protein>
<accession>A0A419SZI6</accession>
<sequence length="183" mass="21904">MGKELEVKVLNINKDEIEKKLKDLGAKLIKKEYQINTIFDTEDRYIKNEKNGYLRIRERRDLVNKDTEYIFTLKRNISKDGLRENVEIETKVEDKEALTEILKNLKLNKKHQGEKERISYKYEDIRFDIDTWDKETYPYPYLEIEVNSKDDLEKAIKLLELNRENVTSKSLGELRMELGLEDL</sequence>
<dbReference type="InterPro" id="IPR023577">
    <property type="entry name" value="CYTH_domain"/>
</dbReference>
<proteinExistence type="predicted"/>
<evidence type="ECO:0000313" key="4">
    <source>
        <dbReference type="Proteomes" id="UP000284177"/>
    </source>
</evidence>